<dbReference type="PROSITE" id="PS51257">
    <property type="entry name" value="PROKAR_LIPOPROTEIN"/>
    <property type="match status" value="1"/>
</dbReference>
<proteinExistence type="inferred from homology"/>
<dbReference type="InterPro" id="IPR025705">
    <property type="entry name" value="Beta_hexosaminidase_sua/sub"/>
</dbReference>
<evidence type="ECO:0000259" key="8">
    <source>
        <dbReference type="Pfam" id="PF02838"/>
    </source>
</evidence>
<dbReference type="SUPFAM" id="SSF51445">
    <property type="entry name" value="(Trans)glycosidases"/>
    <property type="match status" value="1"/>
</dbReference>
<comment type="similarity">
    <text evidence="2">Belongs to the glycosyl hydrolase 20 family.</text>
</comment>
<dbReference type="InterPro" id="IPR015883">
    <property type="entry name" value="Glyco_hydro_20_cat"/>
</dbReference>
<protein>
    <recommendedName>
        <fullName evidence="3">beta-N-acetylhexosaminidase</fullName>
        <ecNumber evidence="3">3.2.1.52</ecNumber>
    </recommendedName>
</protein>
<keyword evidence="11" id="KW-1185">Reference proteome</keyword>
<dbReference type="InterPro" id="IPR008979">
    <property type="entry name" value="Galactose-bd-like_sf"/>
</dbReference>
<comment type="catalytic activity">
    <reaction evidence="1">
        <text>Hydrolysis of terminal non-reducing N-acetyl-D-hexosamine residues in N-acetyl-beta-D-hexosaminides.</text>
        <dbReference type="EC" id="3.2.1.52"/>
    </reaction>
</comment>
<feature type="domain" description="Beta-hexosaminidase bacterial type N-terminal" evidence="8">
    <location>
        <begin position="63"/>
        <end position="123"/>
    </location>
</feature>
<evidence type="ECO:0000256" key="2">
    <source>
        <dbReference type="ARBA" id="ARBA00006285"/>
    </source>
</evidence>
<keyword evidence="4 10" id="KW-0378">Hydrolase</keyword>
<sequence length="725" mass="81729">MMLLPKQSRMTMAGITVACSLFLVACSPKETVQLNLIPLPAQFTVADGFFKADSAAVFSTEKPANVHFVVDKSLGGNPEGYQLTVNDKGIDLKAATETGLFYGEQTLRQLFTPQGFPYVSIQDEPRLKYRGLHLDVSRHFFPKEEVFKLLDVMSFYKLNNLHFHLTDAGGWRIQMDKYPKLTTETAFRTESDWRKWWDGKDRKYLPEGTPGAYGGYYTKDDIREIVAYAASKHINVIPEIEFPGHSEEVLFAYPELSCSGQLYKNGDFCIGNPKSFTFMEDVLDEVIELFPSEYIHAGGDEAGKGAWKTCSKCQALMKKNGMKSVDELQSYMIHKAEEHLISKGRKLIGWDEILEGGLAPEATVMSWRGESGGIKSARMGHDVVMTPGNYMYLDFYQADPKTQPYAIGGYTPIKKVYSYNPVPVDSLTAEESKHIIGVQANTWTEYITNEKHLEYMMFPRALAVAEIGWTPQEKREWNDFKPRMNAHISKLQQMGINTFTLSDELEVTMSVDTVKKQIEVFLDAEKYPAEIRYTTDGTVPTASSALYDGVIVVKDSAYVKAAIFRNGQLQGAPTEKKVDYHRAINKSIHYNSKLYPGYMAGGMNALIDGYRGGLTYLDGRWQGYLNDLDCVIDMEEVTDIHKVSARFMQLIGPGVYQPASVELLTSEDGTNFTSQGIIPTTISNKDADLSFQEYLFQGDWKARYVRLKADEANKGFIFVDEIVVW</sequence>
<evidence type="ECO:0000256" key="4">
    <source>
        <dbReference type="ARBA" id="ARBA00022801"/>
    </source>
</evidence>
<dbReference type="Gene3D" id="3.30.379.10">
    <property type="entry name" value="Chitobiase/beta-hexosaminidase domain 2-like"/>
    <property type="match status" value="1"/>
</dbReference>
<dbReference type="InterPro" id="IPR029018">
    <property type="entry name" value="Hex-like_dom2"/>
</dbReference>
<evidence type="ECO:0000259" key="9">
    <source>
        <dbReference type="Pfam" id="PF13290"/>
    </source>
</evidence>
<dbReference type="InterPro" id="IPR017853">
    <property type="entry name" value="GH"/>
</dbReference>
<feature type="chain" id="PRO_5047365775" description="beta-N-acetylhexosaminidase" evidence="6">
    <location>
        <begin position="26"/>
        <end position="725"/>
    </location>
</feature>
<comment type="caution">
    <text evidence="10">The sequence shown here is derived from an EMBL/GenBank/DDBJ whole genome shotgun (WGS) entry which is preliminary data.</text>
</comment>
<evidence type="ECO:0000313" key="11">
    <source>
        <dbReference type="Proteomes" id="UP000533637"/>
    </source>
</evidence>
<dbReference type="Gene3D" id="3.20.20.80">
    <property type="entry name" value="Glycosidases"/>
    <property type="match status" value="1"/>
</dbReference>
<feature type="domain" description="Glycoside hydrolase family 20 catalytic" evidence="7">
    <location>
        <begin position="128"/>
        <end position="471"/>
    </location>
</feature>
<evidence type="ECO:0000313" key="10">
    <source>
        <dbReference type="EMBL" id="MBB4623749.1"/>
    </source>
</evidence>
<gene>
    <name evidence="10" type="ORF">GGQ57_003665</name>
</gene>
<feature type="signal peptide" evidence="6">
    <location>
        <begin position="1"/>
        <end position="25"/>
    </location>
</feature>
<accession>A0ABR6KQT0</accession>
<dbReference type="InterPro" id="IPR015882">
    <property type="entry name" value="HEX_bac_N"/>
</dbReference>
<name>A0ABR6KQT0_9BACT</name>
<dbReference type="Pfam" id="PF13290">
    <property type="entry name" value="CHB_HEX_C_1"/>
    <property type="match status" value="1"/>
</dbReference>
<dbReference type="Gene3D" id="2.60.120.260">
    <property type="entry name" value="Galactose-binding domain-like"/>
    <property type="match status" value="1"/>
</dbReference>
<dbReference type="Pfam" id="PF00728">
    <property type="entry name" value="Glyco_hydro_20"/>
    <property type="match status" value="1"/>
</dbReference>
<dbReference type="Pfam" id="PF02838">
    <property type="entry name" value="Glyco_hydro_20b"/>
    <property type="match status" value="1"/>
</dbReference>
<dbReference type="SUPFAM" id="SSF49785">
    <property type="entry name" value="Galactose-binding domain-like"/>
    <property type="match status" value="1"/>
</dbReference>
<dbReference type="Proteomes" id="UP000533637">
    <property type="component" value="Unassembled WGS sequence"/>
</dbReference>
<keyword evidence="6" id="KW-0732">Signal</keyword>
<dbReference type="EMBL" id="JACHOC010000007">
    <property type="protein sequence ID" value="MBB4623749.1"/>
    <property type="molecule type" value="Genomic_DNA"/>
</dbReference>
<evidence type="ECO:0000256" key="3">
    <source>
        <dbReference type="ARBA" id="ARBA00012663"/>
    </source>
</evidence>
<evidence type="ECO:0000256" key="1">
    <source>
        <dbReference type="ARBA" id="ARBA00001231"/>
    </source>
</evidence>
<dbReference type="PANTHER" id="PTHR22600">
    <property type="entry name" value="BETA-HEXOSAMINIDASE"/>
    <property type="match status" value="1"/>
</dbReference>
<dbReference type="PRINTS" id="PR00738">
    <property type="entry name" value="GLHYDRLASE20"/>
</dbReference>
<evidence type="ECO:0000256" key="6">
    <source>
        <dbReference type="SAM" id="SignalP"/>
    </source>
</evidence>
<organism evidence="10 11">
    <name type="scientific">Parabacteroides faecis</name>
    <dbReference type="NCBI Taxonomy" id="1217282"/>
    <lineage>
        <taxon>Bacteria</taxon>
        <taxon>Pseudomonadati</taxon>
        <taxon>Bacteroidota</taxon>
        <taxon>Bacteroidia</taxon>
        <taxon>Bacteroidales</taxon>
        <taxon>Tannerellaceae</taxon>
        <taxon>Parabacteroides</taxon>
    </lineage>
</organism>
<dbReference type="PANTHER" id="PTHR22600:SF57">
    <property type="entry name" value="BETA-N-ACETYLHEXOSAMINIDASE"/>
    <property type="match status" value="1"/>
</dbReference>
<reference evidence="10 11" key="1">
    <citation type="submission" date="2020-08" db="EMBL/GenBank/DDBJ databases">
        <title>Genomic Encyclopedia of Type Strains, Phase IV (KMG-IV): sequencing the most valuable type-strain genomes for metagenomic binning, comparative biology and taxonomic classification.</title>
        <authorList>
            <person name="Goeker M."/>
        </authorList>
    </citation>
    <scope>NUCLEOTIDE SEQUENCE [LARGE SCALE GENOMIC DNA]</scope>
    <source>
        <strain evidence="10 11">DSM 102983</strain>
    </source>
</reference>
<dbReference type="GO" id="GO:0004563">
    <property type="term" value="F:beta-N-acetylhexosaminidase activity"/>
    <property type="evidence" value="ECO:0007669"/>
    <property type="project" value="UniProtKB-EC"/>
</dbReference>
<dbReference type="EC" id="3.2.1.52" evidence="3"/>
<keyword evidence="5 10" id="KW-0326">Glycosidase</keyword>
<evidence type="ECO:0000259" key="7">
    <source>
        <dbReference type="Pfam" id="PF00728"/>
    </source>
</evidence>
<evidence type="ECO:0000256" key="5">
    <source>
        <dbReference type="ARBA" id="ARBA00023295"/>
    </source>
</evidence>
<dbReference type="CDD" id="cd06563">
    <property type="entry name" value="GH20_chitobiase-like"/>
    <property type="match status" value="1"/>
</dbReference>
<dbReference type="InterPro" id="IPR059177">
    <property type="entry name" value="GH29D-like_dom"/>
</dbReference>
<dbReference type="SUPFAM" id="SSF55545">
    <property type="entry name" value="beta-N-acetylhexosaminidase-like domain"/>
    <property type="match status" value="1"/>
</dbReference>
<feature type="domain" description="GH29D-like beta-sandwich" evidence="9">
    <location>
        <begin position="513"/>
        <end position="572"/>
    </location>
</feature>